<dbReference type="SUPFAM" id="SSF69593">
    <property type="entry name" value="Glycerol-3-phosphate (1)-acyltransferase"/>
    <property type="match status" value="1"/>
</dbReference>
<evidence type="ECO:0000259" key="3">
    <source>
        <dbReference type="SMART" id="SM00563"/>
    </source>
</evidence>
<feature type="domain" description="Phospholipid/glycerol acyltransferase" evidence="3">
    <location>
        <begin position="41"/>
        <end position="160"/>
    </location>
</feature>
<dbReference type="EMBL" id="JAUTXY010000002">
    <property type="protein sequence ID" value="MEE2057286.1"/>
    <property type="molecule type" value="Genomic_DNA"/>
</dbReference>
<dbReference type="PANTHER" id="PTHR10434">
    <property type="entry name" value="1-ACYL-SN-GLYCEROL-3-PHOSPHATE ACYLTRANSFERASE"/>
    <property type="match status" value="1"/>
</dbReference>
<dbReference type="InterPro" id="IPR002123">
    <property type="entry name" value="Plipid/glycerol_acylTrfase"/>
</dbReference>
<gene>
    <name evidence="4" type="ORF">Q7514_07065</name>
</gene>
<evidence type="ECO:0000256" key="2">
    <source>
        <dbReference type="ARBA" id="ARBA00023315"/>
    </source>
</evidence>
<name>A0ABU7L6X1_9NOCA</name>
<dbReference type="RefSeq" id="WP_330132533.1">
    <property type="nucleotide sequence ID" value="NZ_JAUTXY010000002.1"/>
</dbReference>
<dbReference type="PANTHER" id="PTHR10434:SF11">
    <property type="entry name" value="1-ACYL-SN-GLYCEROL-3-PHOSPHATE ACYLTRANSFERASE"/>
    <property type="match status" value="1"/>
</dbReference>
<accession>A0ABU7L6X1</accession>
<reference evidence="4 5" key="1">
    <citation type="submission" date="2023-07" db="EMBL/GenBank/DDBJ databases">
        <authorList>
            <person name="Girao M."/>
            <person name="Carvalho M.F."/>
        </authorList>
    </citation>
    <scope>NUCLEOTIDE SEQUENCE [LARGE SCALE GENOMIC DNA]</scope>
    <source>
        <strain evidence="4 5">YIM65754</strain>
    </source>
</reference>
<dbReference type="SMART" id="SM00563">
    <property type="entry name" value="PlsC"/>
    <property type="match status" value="1"/>
</dbReference>
<protein>
    <submittedName>
        <fullName evidence="4">Lysophospholipid acyltransferase family protein</fullName>
    </submittedName>
</protein>
<dbReference type="GO" id="GO:0016746">
    <property type="term" value="F:acyltransferase activity"/>
    <property type="evidence" value="ECO:0007669"/>
    <property type="project" value="UniProtKB-KW"/>
</dbReference>
<keyword evidence="5" id="KW-1185">Reference proteome</keyword>
<evidence type="ECO:0000256" key="1">
    <source>
        <dbReference type="ARBA" id="ARBA00022679"/>
    </source>
</evidence>
<evidence type="ECO:0000313" key="5">
    <source>
        <dbReference type="Proteomes" id="UP001336020"/>
    </source>
</evidence>
<dbReference type="Pfam" id="PF01553">
    <property type="entry name" value="Acyltransferase"/>
    <property type="match status" value="1"/>
</dbReference>
<evidence type="ECO:0000313" key="4">
    <source>
        <dbReference type="EMBL" id="MEE2057286.1"/>
    </source>
</evidence>
<keyword evidence="2 4" id="KW-0012">Acyltransferase</keyword>
<organism evidence="4 5">
    <name type="scientific">Rhodococcus artemisiae</name>
    <dbReference type="NCBI Taxonomy" id="714159"/>
    <lineage>
        <taxon>Bacteria</taxon>
        <taxon>Bacillati</taxon>
        <taxon>Actinomycetota</taxon>
        <taxon>Actinomycetes</taxon>
        <taxon>Mycobacteriales</taxon>
        <taxon>Nocardiaceae</taxon>
        <taxon>Rhodococcus</taxon>
    </lineage>
</organism>
<keyword evidence="1" id="KW-0808">Transferase</keyword>
<proteinExistence type="predicted"/>
<sequence length="231" mass="25374">MRFWSACFYRLCRHALIGPALHLLGRPKIVGRENIPRHGPIIVAANHLAVLDSFYLTLAARRQITFLAKREYFDRGGVVGGLQGWFFSAMGQIPVDRRGGSTAAPALETATRIVEQGGAWGIHPEGTRSPDGRLYRGRTGAARVALETGTPIVPVAITGTRPDRSISWWRRRVSVEILEPLDLTPYRGAGAAGARAATDVLMLELCARTGQEYVDAYAKEWETPRDRPDAA</sequence>
<comment type="caution">
    <text evidence="4">The sequence shown here is derived from an EMBL/GenBank/DDBJ whole genome shotgun (WGS) entry which is preliminary data.</text>
</comment>
<dbReference type="Proteomes" id="UP001336020">
    <property type="component" value="Unassembled WGS sequence"/>
</dbReference>
<dbReference type="CDD" id="cd07989">
    <property type="entry name" value="LPLAT_AGPAT-like"/>
    <property type="match status" value="1"/>
</dbReference>